<keyword evidence="3 6" id="KW-1133">Transmembrane helix</keyword>
<evidence type="ECO:0000256" key="5">
    <source>
        <dbReference type="PROSITE-ProRule" id="PRU00205"/>
    </source>
</evidence>
<feature type="transmembrane region" description="Helical" evidence="6">
    <location>
        <begin position="295"/>
        <end position="321"/>
    </location>
</feature>
<keyword evidence="9" id="KW-1185">Reference proteome</keyword>
<dbReference type="EMBL" id="JBDJPC010000005">
    <property type="protein sequence ID" value="KAL1501442.1"/>
    <property type="molecule type" value="Genomic_DNA"/>
</dbReference>
<evidence type="ECO:0000256" key="2">
    <source>
        <dbReference type="ARBA" id="ARBA00022692"/>
    </source>
</evidence>
<evidence type="ECO:0000256" key="4">
    <source>
        <dbReference type="ARBA" id="ARBA00023136"/>
    </source>
</evidence>
<feature type="transmembrane region" description="Helical" evidence="6">
    <location>
        <begin position="20"/>
        <end position="40"/>
    </location>
</feature>
<accession>A0ABD1ERN0</accession>
<organism evidence="8 9">
    <name type="scientific">Hypothenemus hampei</name>
    <name type="common">Coffee berry borer</name>
    <dbReference type="NCBI Taxonomy" id="57062"/>
    <lineage>
        <taxon>Eukaryota</taxon>
        <taxon>Metazoa</taxon>
        <taxon>Ecdysozoa</taxon>
        <taxon>Arthropoda</taxon>
        <taxon>Hexapoda</taxon>
        <taxon>Insecta</taxon>
        <taxon>Pterygota</taxon>
        <taxon>Neoptera</taxon>
        <taxon>Endopterygota</taxon>
        <taxon>Coleoptera</taxon>
        <taxon>Polyphaga</taxon>
        <taxon>Cucujiformia</taxon>
        <taxon>Curculionidae</taxon>
        <taxon>Scolytinae</taxon>
        <taxon>Hypothenemus</taxon>
    </lineage>
</organism>
<sequence>MHKRPKLYTEDYFKKEAKKASAIVPLLLLVSASLSASYLLLRDLEWETHISIKKGVCLFVSGLVFFTSIFVALNTIQIHTRAGKKFMRYYKLSYSDVFDISNKCVSSVQALFCCLTGLTSLQYSCPRDILRTSHYISEAYAWFGAAYFLYDIWSMYKVWSISMSQEEMRGFFNWIFLKTMRLMAYLTHNFMIVFHHIFIGGFGFLVITHLRGGLGDCFFGFIYLMEASTPFVSIRAILSKIGLKNSKWYVANGLVMLATFFIFRVAMFPYVINMFAQAKQVGFVTAVKLLPKNCLISIGLLLFPQIYWFALMLNGAAKVLLGKQDTSRRVLSNNNNLKKKLR</sequence>
<evidence type="ECO:0000259" key="7">
    <source>
        <dbReference type="PROSITE" id="PS50922"/>
    </source>
</evidence>
<dbReference type="AlphaFoldDB" id="A0ABD1ERN0"/>
<proteinExistence type="predicted"/>
<dbReference type="Pfam" id="PF03798">
    <property type="entry name" value="TRAM_LAG1_CLN8"/>
    <property type="match status" value="1"/>
</dbReference>
<feature type="transmembrane region" description="Helical" evidence="6">
    <location>
        <begin position="182"/>
        <end position="206"/>
    </location>
</feature>
<feature type="domain" description="TLC" evidence="7">
    <location>
        <begin position="95"/>
        <end position="321"/>
    </location>
</feature>
<dbReference type="SMART" id="SM00724">
    <property type="entry name" value="TLC"/>
    <property type="match status" value="1"/>
</dbReference>
<feature type="transmembrane region" description="Helical" evidence="6">
    <location>
        <begin position="250"/>
        <end position="275"/>
    </location>
</feature>
<feature type="transmembrane region" description="Helical" evidence="6">
    <location>
        <begin position="52"/>
        <end position="76"/>
    </location>
</feature>
<dbReference type="GO" id="GO:0016020">
    <property type="term" value="C:membrane"/>
    <property type="evidence" value="ECO:0007669"/>
    <property type="project" value="UniProtKB-SubCell"/>
</dbReference>
<protein>
    <recommendedName>
        <fullName evidence="7">TLC domain-containing protein</fullName>
    </recommendedName>
</protein>
<dbReference type="Proteomes" id="UP001566132">
    <property type="component" value="Unassembled WGS sequence"/>
</dbReference>
<dbReference type="PANTHER" id="PTHR13439:SF66">
    <property type="entry name" value="BCDNA.GH12326"/>
    <property type="match status" value="1"/>
</dbReference>
<keyword evidence="4 5" id="KW-0472">Membrane</keyword>
<gene>
    <name evidence="8" type="ORF">ABEB36_006759</name>
</gene>
<dbReference type="PROSITE" id="PS50922">
    <property type="entry name" value="TLC"/>
    <property type="match status" value="1"/>
</dbReference>
<evidence type="ECO:0000313" key="8">
    <source>
        <dbReference type="EMBL" id="KAL1501442.1"/>
    </source>
</evidence>
<comment type="caution">
    <text evidence="8">The sequence shown here is derived from an EMBL/GenBank/DDBJ whole genome shotgun (WGS) entry which is preliminary data.</text>
</comment>
<name>A0ABD1ERN0_HYPHA</name>
<evidence type="ECO:0000313" key="9">
    <source>
        <dbReference type="Proteomes" id="UP001566132"/>
    </source>
</evidence>
<evidence type="ECO:0000256" key="6">
    <source>
        <dbReference type="SAM" id="Phobius"/>
    </source>
</evidence>
<comment type="subcellular location">
    <subcellularLocation>
        <location evidence="1">Membrane</location>
        <topology evidence="1">Multi-pass membrane protein</topology>
    </subcellularLocation>
</comment>
<evidence type="ECO:0000256" key="1">
    <source>
        <dbReference type="ARBA" id="ARBA00004141"/>
    </source>
</evidence>
<dbReference type="InterPro" id="IPR006634">
    <property type="entry name" value="TLC-dom"/>
</dbReference>
<evidence type="ECO:0000256" key="3">
    <source>
        <dbReference type="ARBA" id="ARBA00022989"/>
    </source>
</evidence>
<dbReference type="InterPro" id="IPR050846">
    <property type="entry name" value="TLCD"/>
</dbReference>
<reference evidence="8 9" key="1">
    <citation type="submission" date="2024-05" db="EMBL/GenBank/DDBJ databases">
        <title>Genetic variation in Jamaican populations of the coffee berry borer (Hypothenemus hampei).</title>
        <authorList>
            <person name="Errbii M."/>
            <person name="Myrie A."/>
        </authorList>
    </citation>
    <scope>NUCLEOTIDE SEQUENCE [LARGE SCALE GENOMIC DNA]</scope>
    <source>
        <strain evidence="8">JA-Hopewell-2020-01-JO</strain>
        <tissue evidence="8">Whole body</tissue>
    </source>
</reference>
<keyword evidence="2 5" id="KW-0812">Transmembrane</keyword>
<feature type="transmembrane region" description="Helical" evidence="6">
    <location>
        <begin position="218"/>
        <end position="238"/>
    </location>
</feature>
<dbReference type="PANTHER" id="PTHR13439">
    <property type="entry name" value="CT120 PROTEIN"/>
    <property type="match status" value="1"/>
</dbReference>